<sequence>MKCGLVLFVRNEVEDILWWISWHLSLGFNSIIIYDDYSTDGTWEIINAAAGVFDIRPRRAVQAQWFNHRQAQTYMAAIDEFRPEFDWLLVLDADEYLNILNGETVSTFLSRYADDIDGIAINWRCFGSNRHVEKPPSPNVFENYTMYTEKDYFLNHSLKSFFRPKKTETRYINPHRFAVEGRYVTPNGEAVEWQVANDDRTVAEPDWSRAVINHYVIRSAEHFVQKSRRRSDIRRARCGIGLFVDYDRNVHPYFMPRERIDAMLPFLYSLQSRLSDTMLSCLFDPTAAGSEGNILRVAQ</sequence>
<comment type="subcellular location">
    <subcellularLocation>
        <location evidence="1">Membrane</location>
        <topology evidence="1">Single-pass membrane protein</topology>
    </subcellularLocation>
</comment>
<evidence type="ECO:0000256" key="3">
    <source>
        <dbReference type="ARBA" id="ARBA00022989"/>
    </source>
</evidence>
<evidence type="ECO:0000256" key="2">
    <source>
        <dbReference type="ARBA" id="ARBA00022692"/>
    </source>
</evidence>
<dbReference type="GO" id="GO:0016020">
    <property type="term" value="C:membrane"/>
    <property type="evidence" value="ECO:0007669"/>
    <property type="project" value="UniProtKB-SubCell"/>
</dbReference>
<name>A0AB33IBH1_ACEAC</name>
<organism evidence="4 5">
    <name type="scientific">Acetobacter aceti NBRC 14818</name>
    <dbReference type="NCBI Taxonomy" id="887700"/>
    <lineage>
        <taxon>Bacteria</taxon>
        <taxon>Pseudomonadati</taxon>
        <taxon>Pseudomonadota</taxon>
        <taxon>Alphaproteobacteria</taxon>
        <taxon>Acetobacterales</taxon>
        <taxon>Acetobacteraceae</taxon>
        <taxon>Acetobacter</taxon>
        <taxon>Acetobacter subgen. Acetobacter</taxon>
    </lineage>
</organism>
<gene>
    <name evidence="4" type="ORF">EMQ_1261</name>
</gene>
<dbReference type="InterPro" id="IPR029044">
    <property type="entry name" value="Nucleotide-diphossugar_trans"/>
</dbReference>
<evidence type="ECO:0000256" key="1">
    <source>
        <dbReference type="ARBA" id="ARBA00004167"/>
    </source>
</evidence>
<dbReference type="RefSeq" id="WP_018308296.1">
    <property type="nucleotide sequence ID" value="NZ_AP023410.1"/>
</dbReference>
<dbReference type="SUPFAM" id="SSF53448">
    <property type="entry name" value="Nucleotide-diphospho-sugar transferases"/>
    <property type="match status" value="1"/>
</dbReference>
<evidence type="ECO:0000313" key="5">
    <source>
        <dbReference type="Proteomes" id="UP000516424"/>
    </source>
</evidence>
<dbReference type="Proteomes" id="UP000516424">
    <property type="component" value="Chromosome"/>
</dbReference>
<keyword evidence="3" id="KW-0472">Membrane</keyword>
<evidence type="ECO:0000313" key="4">
    <source>
        <dbReference type="EMBL" id="BCK75655.1"/>
    </source>
</evidence>
<dbReference type="Gene3D" id="3.90.550.10">
    <property type="entry name" value="Spore Coat Polysaccharide Biosynthesis Protein SpsA, Chain A"/>
    <property type="match status" value="1"/>
</dbReference>
<accession>A0AB33IBH1</accession>
<dbReference type="AlphaFoldDB" id="A0AB33IBH1"/>
<protein>
    <recommendedName>
        <fullName evidence="6">Glycosyl transferase family 2</fullName>
    </recommendedName>
</protein>
<dbReference type="EMBL" id="AP023410">
    <property type="protein sequence ID" value="BCK75655.1"/>
    <property type="molecule type" value="Genomic_DNA"/>
</dbReference>
<reference evidence="4 5" key="1">
    <citation type="journal article" date="2011" name="Microbiology">
        <title>Transcriptome response to different carbon sources in Acetobacter aceti.</title>
        <authorList>
            <person name="Sakurai K."/>
            <person name="Arai H."/>
            <person name="Ishii M."/>
            <person name="Igarashi Y."/>
        </authorList>
    </citation>
    <scope>NUCLEOTIDE SEQUENCE [LARGE SCALE GENOMIC DNA]</scope>
    <source>
        <strain evidence="4 5">NBRC 14818</strain>
    </source>
</reference>
<keyword evidence="2" id="KW-0812">Transmembrane</keyword>
<keyword evidence="3" id="KW-1133">Transmembrane helix</keyword>
<proteinExistence type="predicted"/>
<evidence type="ECO:0008006" key="6">
    <source>
        <dbReference type="Google" id="ProtNLM"/>
    </source>
</evidence>
<dbReference type="PANTHER" id="PTHR21461">
    <property type="entry name" value="GLYCOSYLTRANSFERASE FAMILY 92 PROTEIN"/>
    <property type="match status" value="1"/>
</dbReference>
<keyword evidence="5" id="KW-1185">Reference proteome</keyword>
<dbReference type="GO" id="GO:0005737">
    <property type="term" value="C:cytoplasm"/>
    <property type="evidence" value="ECO:0007669"/>
    <property type="project" value="TreeGrafter"/>
</dbReference>
<dbReference type="Pfam" id="PF13704">
    <property type="entry name" value="Glyco_tranf_2_4"/>
    <property type="match status" value="1"/>
</dbReference>
<dbReference type="PANTHER" id="PTHR21461:SF69">
    <property type="entry name" value="GLYCOSYLTRANSFERASE FAMILY 92 PROTEIN"/>
    <property type="match status" value="1"/>
</dbReference>
<dbReference type="GO" id="GO:0016757">
    <property type="term" value="F:glycosyltransferase activity"/>
    <property type="evidence" value="ECO:0007669"/>
    <property type="project" value="TreeGrafter"/>
</dbReference>